<dbReference type="GO" id="GO:0016788">
    <property type="term" value="F:hydrolase activity, acting on ester bonds"/>
    <property type="evidence" value="ECO:0007669"/>
    <property type="project" value="InterPro"/>
</dbReference>
<proteinExistence type="predicted"/>
<dbReference type="PANTHER" id="PTHR47345:SF1">
    <property type="entry name" value="CUT9-INTERACTING PROTEIN SCN1"/>
    <property type="match status" value="1"/>
</dbReference>
<name>A0A6A6SMA1_9PLEO</name>
<dbReference type="Proteomes" id="UP000799324">
    <property type="component" value="Unassembled WGS sequence"/>
</dbReference>
<keyword evidence="3" id="KW-1185">Reference proteome</keyword>
<dbReference type="OrthoDB" id="413993at2759"/>
<dbReference type="InterPro" id="IPR032466">
    <property type="entry name" value="Metal_Hydrolase"/>
</dbReference>
<feature type="region of interest" description="Disordered" evidence="1">
    <location>
        <begin position="175"/>
        <end position="205"/>
    </location>
</feature>
<feature type="compositionally biased region" description="Basic and acidic residues" evidence="1">
    <location>
        <begin position="175"/>
        <end position="192"/>
    </location>
</feature>
<dbReference type="EMBL" id="MU004510">
    <property type="protein sequence ID" value="KAF2649025.1"/>
    <property type="molecule type" value="Genomic_DNA"/>
</dbReference>
<evidence type="ECO:0000256" key="1">
    <source>
        <dbReference type="SAM" id="MobiDB-lite"/>
    </source>
</evidence>
<sequence length="408" mass="46252">MARPHPPNDEKEPFPWHLGVYDAHCHPTDTMSSIPSLPSMKTRILTVMATRAQDQALVSRVANTHMLRSSDPAKWSREECVVPCFGWHPWFSYQMYLPEEDGENGGDEERGDLTGDEKIAHYQSILRPRPPSDSPIFASLPNPKPFSTFLSATKAHLEHYPYALIGEIGLDRSFRIPEPEPETKGEGQRDDGLGLTPGGREGRQLSPYRVDLAHQRRIVKEQLKLAAKMGRAVSMHGVQAHGAVFEVLREMCVGFEKRIVSRRERKKMGQKQEPGETEDGVKVVSENERKPMPYPPRICLHSYSGNVSNWKQYLDPAIPIDMFASFSTAINLSNDLDGETPKSFEEIVKSVPDHMLLVESDLHTAGEQMDQRIEDIVRRICKVKEWNLEEGVTILGKNWRRFAFGTTE</sequence>
<dbReference type="AlphaFoldDB" id="A0A6A6SMA1"/>
<dbReference type="PANTHER" id="PTHR47345">
    <property type="entry name" value="CUT9-INTERACTING PROTEIN SCN1"/>
    <property type="match status" value="1"/>
</dbReference>
<gene>
    <name evidence="2" type="ORF">K491DRAFT_611573</name>
</gene>
<dbReference type="InterPro" id="IPR053044">
    <property type="entry name" value="Metallo-hydrolase/TatD-type"/>
</dbReference>
<evidence type="ECO:0000313" key="2">
    <source>
        <dbReference type="EMBL" id="KAF2649025.1"/>
    </source>
</evidence>
<dbReference type="Gene3D" id="3.20.20.140">
    <property type="entry name" value="Metal-dependent hydrolases"/>
    <property type="match status" value="1"/>
</dbReference>
<organism evidence="2 3">
    <name type="scientific">Lophiostoma macrostomum CBS 122681</name>
    <dbReference type="NCBI Taxonomy" id="1314788"/>
    <lineage>
        <taxon>Eukaryota</taxon>
        <taxon>Fungi</taxon>
        <taxon>Dikarya</taxon>
        <taxon>Ascomycota</taxon>
        <taxon>Pezizomycotina</taxon>
        <taxon>Dothideomycetes</taxon>
        <taxon>Pleosporomycetidae</taxon>
        <taxon>Pleosporales</taxon>
        <taxon>Lophiostomataceae</taxon>
        <taxon>Lophiostoma</taxon>
    </lineage>
</organism>
<protein>
    <submittedName>
        <fullName evidence="2">Cut9 interacting protein-like protein Scn1</fullName>
    </submittedName>
</protein>
<reference evidence="2" key="1">
    <citation type="journal article" date="2020" name="Stud. Mycol.">
        <title>101 Dothideomycetes genomes: a test case for predicting lifestyles and emergence of pathogens.</title>
        <authorList>
            <person name="Haridas S."/>
            <person name="Albert R."/>
            <person name="Binder M."/>
            <person name="Bloem J."/>
            <person name="Labutti K."/>
            <person name="Salamov A."/>
            <person name="Andreopoulos B."/>
            <person name="Baker S."/>
            <person name="Barry K."/>
            <person name="Bills G."/>
            <person name="Bluhm B."/>
            <person name="Cannon C."/>
            <person name="Castanera R."/>
            <person name="Culley D."/>
            <person name="Daum C."/>
            <person name="Ezra D."/>
            <person name="Gonzalez J."/>
            <person name="Henrissat B."/>
            <person name="Kuo A."/>
            <person name="Liang C."/>
            <person name="Lipzen A."/>
            <person name="Lutzoni F."/>
            <person name="Magnuson J."/>
            <person name="Mondo S."/>
            <person name="Nolan M."/>
            <person name="Ohm R."/>
            <person name="Pangilinan J."/>
            <person name="Park H.-J."/>
            <person name="Ramirez L."/>
            <person name="Alfaro M."/>
            <person name="Sun H."/>
            <person name="Tritt A."/>
            <person name="Yoshinaga Y."/>
            <person name="Zwiers L.-H."/>
            <person name="Turgeon B."/>
            <person name="Goodwin S."/>
            <person name="Spatafora J."/>
            <person name="Crous P."/>
            <person name="Grigoriev I."/>
        </authorList>
    </citation>
    <scope>NUCLEOTIDE SEQUENCE</scope>
    <source>
        <strain evidence="2">CBS 122681</strain>
    </source>
</reference>
<evidence type="ECO:0000313" key="3">
    <source>
        <dbReference type="Proteomes" id="UP000799324"/>
    </source>
</evidence>
<accession>A0A6A6SMA1</accession>
<dbReference type="InterPro" id="IPR001130">
    <property type="entry name" value="TatD-like"/>
</dbReference>
<dbReference type="Pfam" id="PF01026">
    <property type="entry name" value="TatD_DNase"/>
    <property type="match status" value="1"/>
</dbReference>
<dbReference type="SUPFAM" id="SSF51556">
    <property type="entry name" value="Metallo-dependent hydrolases"/>
    <property type="match status" value="1"/>
</dbReference>